<reference evidence="4" key="1">
    <citation type="journal article" date="2019" name="Int. J. Syst. Evol. Microbiol.">
        <title>The Global Catalogue of Microorganisms (GCM) 10K type strain sequencing project: providing services to taxonomists for standard genome sequencing and annotation.</title>
        <authorList>
            <consortium name="The Broad Institute Genomics Platform"/>
            <consortium name="The Broad Institute Genome Sequencing Center for Infectious Disease"/>
            <person name="Wu L."/>
            <person name="Ma J."/>
        </authorList>
    </citation>
    <scope>NUCLEOTIDE SEQUENCE [LARGE SCALE GENOMIC DNA]</scope>
    <source>
        <strain evidence="4">DFY28</strain>
    </source>
</reference>
<dbReference type="PRINTS" id="PR01438">
    <property type="entry name" value="UNVRSLSTRESS"/>
</dbReference>
<evidence type="ECO:0000313" key="3">
    <source>
        <dbReference type="EMBL" id="MFC6152865.1"/>
    </source>
</evidence>
<dbReference type="PANTHER" id="PTHR46268:SF6">
    <property type="entry name" value="UNIVERSAL STRESS PROTEIN UP12"/>
    <property type="match status" value="1"/>
</dbReference>
<protein>
    <submittedName>
        <fullName evidence="3">Universal stress protein</fullName>
    </submittedName>
</protein>
<dbReference type="RefSeq" id="WP_128219504.1">
    <property type="nucleotide sequence ID" value="NZ_CP034929.1"/>
</dbReference>
<dbReference type="Proteomes" id="UP001596098">
    <property type="component" value="Unassembled WGS sequence"/>
</dbReference>
<comment type="similarity">
    <text evidence="1">Belongs to the universal stress protein A family.</text>
</comment>
<keyword evidence="4" id="KW-1185">Reference proteome</keyword>
<organism evidence="3 4">
    <name type="scientific">Nocardioides yefusunii</name>
    <dbReference type="NCBI Taxonomy" id="2500546"/>
    <lineage>
        <taxon>Bacteria</taxon>
        <taxon>Bacillati</taxon>
        <taxon>Actinomycetota</taxon>
        <taxon>Actinomycetes</taxon>
        <taxon>Propionibacteriales</taxon>
        <taxon>Nocardioidaceae</taxon>
        <taxon>Nocardioides</taxon>
    </lineage>
</organism>
<evidence type="ECO:0000313" key="4">
    <source>
        <dbReference type="Proteomes" id="UP001596098"/>
    </source>
</evidence>
<gene>
    <name evidence="3" type="ORF">ACFPWU_04180</name>
</gene>
<evidence type="ECO:0000259" key="2">
    <source>
        <dbReference type="Pfam" id="PF00582"/>
    </source>
</evidence>
<dbReference type="InterPro" id="IPR014729">
    <property type="entry name" value="Rossmann-like_a/b/a_fold"/>
</dbReference>
<dbReference type="CDD" id="cd00293">
    <property type="entry name" value="USP-like"/>
    <property type="match status" value="1"/>
</dbReference>
<sequence length="142" mass="14838">MATSILVGVDDSETARSAALTAAGLAQALQAELHVVSAFGKFEAERYNVGGDEYLVSNHDDAVASAERVANIVRVDFPDLTLHVSAADGKPAEALVRVAEEIDATVVVVGNKRVQGLVRMLGSIASDVAKNAPCDVFIAHTH</sequence>
<dbReference type="EMBL" id="JBHSQI010000002">
    <property type="protein sequence ID" value="MFC6152865.1"/>
    <property type="molecule type" value="Genomic_DNA"/>
</dbReference>
<dbReference type="InterPro" id="IPR006016">
    <property type="entry name" value="UspA"/>
</dbReference>
<name>A0ABW1QX19_9ACTN</name>
<accession>A0ABW1QX19</accession>
<dbReference type="Pfam" id="PF00582">
    <property type="entry name" value="Usp"/>
    <property type="match status" value="1"/>
</dbReference>
<dbReference type="Gene3D" id="3.40.50.620">
    <property type="entry name" value="HUPs"/>
    <property type="match status" value="1"/>
</dbReference>
<dbReference type="PANTHER" id="PTHR46268">
    <property type="entry name" value="STRESS RESPONSE PROTEIN NHAX"/>
    <property type="match status" value="1"/>
</dbReference>
<comment type="caution">
    <text evidence="3">The sequence shown here is derived from an EMBL/GenBank/DDBJ whole genome shotgun (WGS) entry which is preliminary data.</text>
</comment>
<feature type="domain" description="UspA" evidence="2">
    <location>
        <begin position="1"/>
        <end position="139"/>
    </location>
</feature>
<evidence type="ECO:0000256" key="1">
    <source>
        <dbReference type="ARBA" id="ARBA00008791"/>
    </source>
</evidence>
<dbReference type="InterPro" id="IPR006015">
    <property type="entry name" value="Universal_stress_UspA"/>
</dbReference>
<proteinExistence type="inferred from homology"/>
<dbReference type="SUPFAM" id="SSF52402">
    <property type="entry name" value="Adenine nucleotide alpha hydrolases-like"/>
    <property type="match status" value="1"/>
</dbReference>